<evidence type="ECO:0000313" key="1">
    <source>
        <dbReference type="EMBL" id="KFN89706.1"/>
    </source>
</evidence>
<dbReference type="EMBL" id="JPVT01000201">
    <property type="protein sequence ID" value="KFN89706.1"/>
    <property type="molecule type" value="Genomic_DNA"/>
</dbReference>
<reference evidence="1 2" key="1">
    <citation type="submission" date="2014-08" db="EMBL/GenBank/DDBJ databases">
        <title>Genome sequence of Tetragenococcus muriaticus.</title>
        <authorList>
            <person name="Chuea-nongthon C."/>
            <person name="Rodtong S."/>
            <person name="Yongsawatdigul J."/>
            <person name="Steele J.L."/>
            <person name="Liu X.-y."/>
            <person name="Speers J."/>
            <person name="Glasner J.D."/>
            <person name="Neeno-Eckwall E.C."/>
        </authorList>
    </citation>
    <scope>NUCLEOTIDE SEQUENCE [LARGE SCALE GENOMIC DNA]</scope>
    <source>
        <strain evidence="1 2">3MR10-3</strain>
    </source>
</reference>
<sequence length="122" mass="14061">MEKRSKVLNKLGKFVLLYSATLLDSFLSDDHDKRVEDENLAYIRTKLQEAKMQNSLLVLQLKTDKVDQFEVIFGWMVRNAVGKNQIVIKEKKNTQLIRIISLESIDKISILSPTGKNIKLAR</sequence>
<accession>A0A091BVM9</accession>
<dbReference type="RefSeq" id="WP_028790982.1">
    <property type="nucleotide sequence ID" value="NZ_JPVT01000201.1"/>
</dbReference>
<organism evidence="1 2">
    <name type="scientific">Tetragenococcus muriaticus 3MR10-3</name>
    <dbReference type="NCBI Taxonomy" id="1302648"/>
    <lineage>
        <taxon>Bacteria</taxon>
        <taxon>Bacillati</taxon>
        <taxon>Bacillota</taxon>
        <taxon>Bacilli</taxon>
        <taxon>Lactobacillales</taxon>
        <taxon>Enterococcaceae</taxon>
        <taxon>Tetragenococcus</taxon>
    </lineage>
</organism>
<protein>
    <submittedName>
        <fullName evidence="1">Uncharacterized protein</fullName>
    </submittedName>
</protein>
<name>A0A091BVM9_9ENTE</name>
<evidence type="ECO:0000313" key="2">
    <source>
        <dbReference type="Proteomes" id="UP000029381"/>
    </source>
</evidence>
<comment type="caution">
    <text evidence="1">The sequence shown here is derived from an EMBL/GenBank/DDBJ whole genome shotgun (WGS) entry which is preliminary data.</text>
</comment>
<proteinExistence type="predicted"/>
<dbReference type="AlphaFoldDB" id="A0A091BVM9"/>
<gene>
    <name evidence="1" type="ORF">TMU3MR103_1868</name>
</gene>
<dbReference type="PATRIC" id="fig|1302648.3.peg.1829"/>
<keyword evidence="2" id="KW-1185">Reference proteome</keyword>
<dbReference type="Proteomes" id="UP000029381">
    <property type="component" value="Unassembled WGS sequence"/>
</dbReference>